<comment type="caution">
    <text evidence="8">The sequence shown here is derived from an EMBL/GenBank/DDBJ whole genome shotgun (WGS) entry which is preliminary data.</text>
</comment>
<evidence type="ECO:0000259" key="7">
    <source>
        <dbReference type="Pfam" id="PF13190"/>
    </source>
</evidence>
<keyword evidence="2" id="KW-1003">Cell membrane</keyword>
<name>A0ABU3P1S7_9FIRM</name>
<feature type="transmembrane region" description="Helical" evidence="6">
    <location>
        <begin position="69"/>
        <end position="90"/>
    </location>
</feature>
<keyword evidence="5 6" id="KW-0472">Membrane</keyword>
<evidence type="ECO:0000256" key="2">
    <source>
        <dbReference type="ARBA" id="ARBA00022475"/>
    </source>
</evidence>
<protein>
    <submittedName>
        <fullName evidence="8">PDGLE domain-containing protein</fullName>
    </submittedName>
</protein>
<sequence length="97" mass="10494">MLKRYWLIFLIMALLTPLGLLAEGTAWGEWGPEDLAAMLGFVPKGIDQASSWWQALLPDYSVKGVGEKAGYVISALAGSALVYLAAMAYMKAIARSK</sequence>
<feature type="domain" description="PDGLE" evidence="7">
    <location>
        <begin position="4"/>
        <end position="94"/>
    </location>
</feature>
<evidence type="ECO:0000256" key="4">
    <source>
        <dbReference type="ARBA" id="ARBA00022989"/>
    </source>
</evidence>
<evidence type="ECO:0000256" key="5">
    <source>
        <dbReference type="ARBA" id="ARBA00023136"/>
    </source>
</evidence>
<evidence type="ECO:0000256" key="3">
    <source>
        <dbReference type="ARBA" id="ARBA00022692"/>
    </source>
</evidence>
<keyword evidence="9" id="KW-1185">Reference proteome</keyword>
<evidence type="ECO:0000256" key="6">
    <source>
        <dbReference type="SAM" id="Phobius"/>
    </source>
</evidence>
<organism evidence="8 9">
    <name type="scientific">Anaeroselena agilis</name>
    <dbReference type="NCBI Taxonomy" id="3063788"/>
    <lineage>
        <taxon>Bacteria</taxon>
        <taxon>Bacillati</taxon>
        <taxon>Bacillota</taxon>
        <taxon>Negativicutes</taxon>
        <taxon>Acetonemataceae</taxon>
        <taxon>Anaeroselena</taxon>
    </lineage>
</organism>
<keyword evidence="3 6" id="KW-0812">Transmembrane</keyword>
<evidence type="ECO:0000256" key="1">
    <source>
        <dbReference type="ARBA" id="ARBA00004236"/>
    </source>
</evidence>
<evidence type="ECO:0000313" key="9">
    <source>
        <dbReference type="Proteomes" id="UP001254848"/>
    </source>
</evidence>
<accession>A0ABU3P1S7</accession>
<proteinExistence type="predicted"/>
<dbReference type="RefSeq" id="WP_413781455.1">
    <property type="nucleotide sequence ID" value="NZ_JAUOZS010000001.1"/>
</dbReference>
<dbReference type="Pfam" id="PF13190">
    <property type="entry name" value="PDGLE"/>
    <property type="match status" value="1"/>
</dbReference>
<evidence type="ECO:0000313" key="8">
    <source>
        <dbReference type="EMBL" id="MDT8902993.1"/>
    </source>
</evidence>
<keyword evidence="4 6" id="KW-1133">Transmembrane helix</keyword>
<gene>
    <name evidence="8" type="ORF">Q4T40_17250</name>
</gene>
<dbReference type="InterPro" id="IPR025937">
    <property type="entry name" value="PDGLE_dom"/>
</dbReference>
<dbReference type="Proteomes" id="UP001254848">
    <property type="component" value="Unassembled WGS sequence"/>
</dbReference>
<comment type="subcellular location">
    <subcellularLocation>
        <location evidence="1">Cell membrane</location>
    </subcellularLocation>
</comment>
<dbReference type="EMBL" id="JAUOZS010000001">
    <property type="protein sequence ID" value="MDT8902993.1"/>
    <property type="molecule type" value="Genomic_DNA"/>
</dbReference>
<reference evidence="8 9" key="1">
    <citation type="submission" date="2023-07" db="EMBL/GenBank/DDBJ databases">
        <title>The novel representative of Negativicutes class, Anaeroselena agilis gen. nov. sp. nov.</title>
        <authorList>
            <person name="Prokofeva M.I."/>
            <person name="Elcheninov A.G."/>
            <person name="Klyukina A."/>
            <person name="Kublanov I.V."/>
            <person name="Frolov E.N."/>
            <person name="Podosokorskaya O.A."/>
        </authorList>
    </citation>
    <scope>NUCLEOTIDE SEQUENCE [LARGE SCALE GENOMIC DNA]</scope>
    <source>
        <strain evidence="8 9">4137-cl</strain>
    </source>
</reference>